<evidence type="ECO:0000313" key="2">
    <source>
        <dbReference type="Proteomes" id="UP000887565"/>
    </source>
</evidence>
<dbReference type="Proteomes" id="UP000887565">
    <property type="component" value="Unplaced"/>
</dbReference>
<feature type="region of interest" description="Disordered" evidence="1">
    <location>
        <begin position="1"/>
        <end position="59"/>
    </location>
</feature>
<proteinExistence type="predicted"/>
<feature type="compositionally biased region" description="Basic residues" evidence="1">
    <location>
        <begin position="13"/>
        <end position="26"/>
    </location>
</feature>
<sequence length="59" mass="7060">MRKQGHHAAAMCGRRRLQVRRSRPQMRRSCCSQVKRSHAQARRSRPRDEFFQKALDSDH</sequence>
<evidence type="ECO:0000256" key="1">
    <source>
        <dbReference type="SAM" id="MobiDB-lite"/>
    </source>
</evidence>
<dbReference type="WBParaSite" id="nRc.2.0.1.t03075-RA">
    <property type="protein sequence ID" value="nRc.2.0.1.t03075-RA"/>
    <property type="gene ID" value="nRc.2.0.1.g03075"/>
</dbReference>
<evidence type="ECO:0000313" key="3">
    <source>
        <dbReference type="WBParaSite" id="nRc.2.0.1.t03075-RA"/>
    </source>
</evidence>
<organism evidence="2 3">
    <name type="scientific">Romanomermis culicivorax</name>
    <name type="common">Nematode worm</name>
    <dbReference type="NCBI Taxonomy" id="13658"/>
    <lineage>
        <taxon>Eukaryota</taxon>
        <taxon>Metazoa</taxon>
        <taxon>Ecdysozoa</taxon>
        <taxon>Nematoda</taxon>
        <taxon>Enoplea</taxon>
        <taxon>Dorylaimia</taxon>
        <taxon>Mermithida</taxon>
        <taxon>Mermithoidea</taxon>
        <taxon>Mermithidae</taxon>
        <taxon>Romanomermis</taxon>
    </lineage>
</organism>
<dbReference type="AlphaFoldDB" id="A0A915HNK9"/>
<name>A0A915HNK9_ROMCU</name>
<keyword evidence="2" id="KW-1185">Reference proteome</keyword>
<reference evidence="3" key="1">
    <citation type="submission" date="2022-11" db="UniProtKB">
        <authorList>
            <consortium name="WormBaseParasite"/>
        </authorList>
    </citation>
    <scope>IDENTIFICATION</scope>
</reference>
<accession>A0A915HNK9</accession>
<feature type="compositionally biased region" description="Basic residues" evidence="1">
    <location>
        <begin position="35"/>
        <end position="45"/>
    </location>
</feature>
<feature type="compositionally biased region" description="Basic and acidic residues" evidence="1">
    <location>
        <begin position="46"/>
        <end position="59"/>
    </location>
</feature>
<protein>
    <submittedName>
        <fullName evidence="3">Uncharacterized protein</fullName>
    </submittedName>
</protein>